<dbReference type="Gene3D" id="3.40.850.10">
    <property type="entry name" value="Kinesin motor domain"/>
    <property type="match status" value="1"/>
</dbReference>
<evidence type="ECO:0000256" key="3">
    <source>
        <dbReference type="ARBA" id="ARBA00022553"/>
    </source>
</evidence>
<reference evidence="14" key="2">
    <citation type="journal article" date="2023" name="BMC Genomics">
        <title>Pest status, molecular evolution, and epigenetic factors derived from the genome assembly of Frankliniella fusca, a thysanopteran phytovirus vector.</title>
        <authorList>
            <person name="Catto M.A."/>
            <person name="Labadie P.E."/>
            <person name="Jacobson A.L."/>
            <person name="Kennedy G.G."/>
            <person name="Srinivasan R."/>
            <person name="Hunt B.G."/>
        </authorList>
    </citation>
    <scope>NUCLEOTIDE SEQUENCE</scope>
    <source>
        <strain evidence="14">PL_HMW_Pooled</strain>
    </source>
</reference>
<keyword evidence="8 10" id="KW-0505">Motor protein</keyword>
<reference evidence="14" key="1">
    <citation type="submission" date="2021-07" db="EMBL/GenBank/DDBJ databases">
        <authorList>
            <person name="Catto M.A."/>
            <person name="Jacobson A."/>
            <person name="Kennedy G."/>
            <person name="Labadie P."/>
            <person name="Hunt B.G."/>
            <person name="Srinivasan R."/>
        </authorList>
    </citation>
    <scope>NUCLEOTIDE SEQUENCE</scope>
    <source>
        <strain evidence="14">PL_HMW_Pooled</strain>
        <tissue evidence="14">Head</tissue>
    </source>
</reference>
<dbReference type="GO" id="GO:0005524">
    <property type="term" value="F:ATP binding"/>
    <property type="evidence" value="ECO:0007669"/>
    <property type="project" value="UniProtKB-UniRule"/>
</dbReference>
<evidence type="ECO:0000259" key="13">
    <source>
        <dbReference type="PROSITE" id="PS50067"/>
    </source>
</evidence>
<dbReference type="PROSITE" id="PS50067">
    <property type="entry name" value="KINESIN_MOTOR_2"/>
    <property type="match status" value="1"/>
</dbReference>
<dbReference type="PROSITE" id="PS00411">
    <property type="entry name" value="KINESIN_MOTOR_1"/>
    <property type="match status" value="1"/>
</dbReference>
<keyword evidence="7 11" id="KW-0175">Coiled coil</keyword>
<keyword evidence="6 10" id="KW-0067">ATP-binding</keyword>
<proteinExistence type="inferred from homology"/>
<evidence type="ECO:0000313" key="15">
    <source>
        <dbReference type="Proteomes" id="UP001219518"/>
    </source>
</evidence>
<protein>
    <submittedName>
        <fullName evidence="14">Kinesin-like protein KIF20A</fullName>
    </submittedName>
</protein>
<dbReference type="GO" id="GO:0090307">
    <property type="term" value="P:mitotic spindle assembly"/>
    <property type="evidence" value="ECO:0007669"/>
    <property type="project" value="TreeGrafter"/>
</dbReference>
<dbReference type="GO" id="GO:0072686">
    <property type="term" value="C:mitotic spindle"/>
    <property type="evidence" value="ECO:0007669"/>
    <property type="project" value="TreeGrafter"/>
</dbReference>
<evidence type="ECO:0000256" key="9">
    <source>
        <dbReference type="ARBA" id="ARBA00023212"/>
    </source>
</evidence>
<feature type="coiled-coil region" evidence="11">
    <location>
        <begin position="531"/>
        <end position="572"/>
    </location>
</feature>
<gene>
    <name evidence="14" type="ORF">KUF71_001535</name>
</gene>
<evidence type="ECO:0000256" key="8">
    <source>
        <dbReference type="ARBA" id="ARBA00023175"/>
    </source>
</evidence>
<dbReference type="InterPro" id="IPR019821">
    <property type="entry name" value="Kinesin_motor_CS"/>
</dbReference>
<feature type="binding site" evidence="10">
    <location>
        <begin position="143"/>
        <end position="150"/>
    </location>
    <ligand>
        <name>ATP</name>
        <dbReference type="ChEBI" id="CHEBI:30616"/>
    </ligand>
</feature>
<feature type="region of interest" description="Disordered" evidence="12">
    <location>
        <begin position="1130"/>
        <end position="1284"/>
    </location>
</feature>
<keyword evidence="9" id="KW-0206">Cytoskeleton</keyword>
<feature type="coiled-coil region" evidence="11">
    <location>
        <begin position="1016"/>
        <end position="1125"/>
    </location>
</feature>
<evidence type="ECO:0000256" key="2">
    <source>
        <dbReference type="ARBA" id="ARBA00022490"/>
    </source>
</evidence>
<feature type="domain" description="Kinesin motor" evidence="13">
    <location>
        <begin position="54"/>
        <end position="478"/>
    </location>
</feature>
<evidence type="ECO:0000313" key="14">
    <source>
        <dbReference type="EMBL" id="KAK3922876.1"/>
    </source>
</evidence>
<keyword evidence="4" id="KW-0493">Microtubule</keyword>
<evidence type="ECO:0000256" key="4">
    <source>
        <dbReference type="ARBA" id="ARBA00022701"/>
    </source>
</evidence>
<evidence type="ECO:0000256" key="10">
    <source>
        <dbReference type="PROSITE-ProRule" id="PRU00283"/>
    </source>
</evidence>
<dbReference type="Proteomes" id="UP001219518">
    <property type="component" value="Unassembled WGS sequence"/>
</dbReference>
<dbReference type="SUPFAM" id="SSF52540">
    <property type="entry name" value="P-loop containing nucleoside triphosphate hydrolases"/>
    <property type="match status" value="1"/>
</dbReference>
<keyword evidence="3" id="KW-0597">Phosphoprotein</keyword>
<dbReference type="PANTHER" id="PTHR47970">
    <property type="entry name" value="KINESIN-LIKE PROTEIN KIF11"/>
    <property type="match status" value="1"/>
</dbReference>
<comment type="subcellular location">
    <subcellularLocation>
        <location evidence="1">Cytoplasm</location>
        <location evidence="1">Cytoskeleton</location>
        <location evidence="1">Spindle</location>
    </subcellularLocation>
</comment>
<dbReference type="GO" id="GO:0007018">
    <property type="term" value="P:microtubule-based movement"/>
    <property type="evidence" value="ECO:0007669"/>
    <property type="project" value="InterPro"/>
</dbReference>
<feature type="coiled-coil region" evidence="11">
    <location>
        <begin position="879"/>
        <end position="980"/>
    </location>
</feature>
<evidence type="ECO:0000256" key="7">
    <source>
        <dbReference type="ARBA" id="ARBA00023054"/>
    </source>
</evidence>
<keyword evidence="15" id="KW-1185">Reference proteome</keyword>
<keyword evidence="5 10" id="KW-0547">Nucleotide-binding</keyword>
<evidence type="ECO:0000256" key="5">
    <source>
        <dbReference type="ARBA" id="ARBA00022741"/>
    </source>
</evidence>
<keyword evidence="2" id="KW-0963">Cytoplasm</keyword>
<name>A0AAE1HLJ4_9NEOP</name>
<dbReference type="SMART" id="SM00129">
    <property type="entry name" value="KISc"/>
    <property type="match status" value="1"/>
</dbReference>
<dbReference type="InterPro" id="IPR036961">
    <property type="entry name" value="Kinesin_motor_dom_sf"/>
</dbReference>
<dbReference type="PRINTS" id="PR00380">
    <property type="entry name" value="KINESINHEAVY"/>
</dbReference>
<dbReference type="PANTHER" id="PTHR47970:SF29">
    <property type="entry name" value="KINESIN FAMILY MEMBER 20B"/>
    <property type="match status" value="1"/>
</dbReference>
<dbReference type="GO" id="GO:0005876">
    <property type="term" value="C:spindle microtubule"/>
    <property type="evidence" value="ECO:0007669"/>
    <property type="project" value="TreeGrafter"/>
</dbReference>
<accession>A0AAE1HLJ4</accession>
<comment type="similarity">
    <text evidence="10">Belongs to the TRAFAC class myosin-kinesin ATPase superfamily. Kinesin family.</text>
</comment>
<dbReference type="GO" id="GO:0005634">
    <property type="term" value="C:nucleus"/>
    <property type="evidence" value="ECO:0007669"/>
    <property type="project" value="TreeGrafter"/>
</dbReference>
<dbReference type="InterPro" id="IPR001752">
    <property type="entry name" value="Kinesin_motor_dom"/>
</dbReference>
<dbReference type="Pfam" id="PF00225">
    <property type="entry name" value="Kinesin"/>
    <property type="match status" value="1"/>
</dbReference>
<dbReference type="GO" id="GO:0008574">
    <property type="term" value="F:plus-end-directed microtubule motor activity"/>
    <property type="evidence" value="ECO:0007669"/>
    <property type="project" value="TreeGrafter"/>
</dbReference>
<evidence type="ECO:0000256" key="6">
    <source>
        <dbReference type="ARBA" id="ARBA00022840"/>
    </source>
</evidence>
<feature type="compositionally biased region" description="Polar residues" evidence="12">
    <location>
        <begin position="1148"/>
        <end position="1159"/>
    </location>
</feature>
<dbReference type="InterPro" id="IPR047149">
    <property type="entry name" value="KIF11-like"/>
</dbReference>
<feature type="region of interest" description="Disordered" evidence="12">
    <location>
        <begin position="617"/>
        <end position="639"/>
    </location>
</feature>
<evidence type="ECO:0000256" key="12">
    <source>
        <dbReference type="SAM" id="MobiDB-lite"/>
    </source>
</evidence>
<evidence type="ECO:0000256" key="11">
    <source>
        <dbReference type="SAM" id="Coils"/>
    </source>
</evidence>
<dbReference type="InterPro" id="IPR027417">
    <property type="entry name" value="P-loop_NTPase"/>
</dbReference>
<sequence>MSSNSYLSEQASFLQTRDPSICGWDQRAHFVAPVRKQLFDGVLEEESEDCKRSNFSTFLRLKPSSAASDENTFSVLNDTTIVINPPKESATFKNNISGRVVHQYTFTKVFRPDTTQKEVFDECVAYQIKDFILGSNCLLFAYGTTNAGKTHTIQGNGSSPGIIPRSLDLLFKSIHGQVSGVGRYKPDKVQGIVQLDSSTIALEQEYKSRILLWNWDKPLEPIKSGVAPSCDLSGGSESDFISNTFREMQKTLSHDSPIDMSTEGDVVYGVWVSFAEVYNECIYDLLDPILTRNRKRVPLKMSQDSEGITFIKDLKMIHVSSGDEAFHVMLYGKANLQVAATNMNSRSSRSHCLFTIKLVRYANSDDPTWAVVSSFTFCDLAGAERVKKTLNAGERLKESNNINSSLHVLGRCLATIRDNQKKKEKKPVPYRDSKLTRIFQRALTGHEKITMLVNVNPTPILFDETVNVLKFSAIAKHIVLETPIKKSKPAAKKSRFSIMVTRPNHHGTICWDAPVDDHDKSNSSQCSNVNIQKYNAQNEELLQLVEKLKLQLAQEREKNLTLERNIRQTMTQTFSKMITDMQDKHKLRLRDATERCESLAAWRITQVENYYKMQLEEKSRKRRRNSNADDSIVECDSSDQTRQIQELQEELNLCENKYSAVHTLLKEAQEMQASLTADNTSLKFELSNMKEELAQCRRQLLAAETQDDGCHNSLSKELASQLQNEKDKVADLVKKNENLKELLEEAKNDFIMMNKDCDEASNKAEILERELAEKVDELADIINTQEDTQQLLIQKTRSYDRLEEQYESLKKIHENCERSLNATSTSEDTDERQLAIEELQEIQLQLQSLSVSGNMERGDGCEGSKKGLLTITQSLSGSVKSKLEENADLNREIKELRKQLQELNQTILSRDERLGVLETQKNSLECEISHLNGKLKELECTKDENLKAALQDNIKINQKLMETQTELENSKSCSDRLEKELKSVLQKSNSQLNLSMSSQIEIETLGSKVKTYEETMKLLKEWKDGANVEIEQLKKELKELRDENLRCSETLQIKDAEIDKIHEHRTKLINGYESVNSKLQEELEMEKREVLRLRDALYKSTPTPKKNDSAEIRRLKDLVETLQAEISHRNYNDLPSAKKNSRSAKKTAVTQECNNSGESVESIKDQPSAKKNSRSAKKTVVTHESNNSEESVESIKENMEFLAPSSAFKSRRATNADTKLKSDEAVPLAEQAESKPQRRARRLFSRQQQTESFDSDVEQVEDGGYLPHTKPESIIKRSLRNRKE</sequence>
<dbReference type="GO" id="GO:0051231">
    <property type="term" value="P:spindle elongation"/>
    <property type="evidence" value="ECO:0007669"/>
    <property type="project" value="TreeGrafter"/>
</dbReference>
<evidence type="ECO:0000256" key="1">
    <source>
        <dbReference type="ARBA" id="ARBA00004186"/>
    </source>
</evidence>
<dbReference type="EMBL" id="JAHWGI010001134">
    <property type="protein sequence ID" value="KAK3922876.1"/>
    <property type="molecule type" value="Genomic_DNA"/>
</dbReference>
<dbReference type="GO" id="GO:0008017">
    <property type="term" value="F:microtubule binding"/>
    <property type="evidence" value="ECO:0007669"/>
    <property type="project" value="InterPro"/>
</dbReference>
<organism evidence="14 15">
    <name type="scientific">Frankliniella fusca</name>
    <dbReference type="NCBI Taxonomy" id="407009"/>
    <lineage>
        <taxon>Eukaryota</taxon>
        <taxon>Metazoa</taxon>
        <taxon>Ecdysozoa</taxon>
        <taxon>Arthropoda</taxon>
        <taxon>Hexapoda</taxon>
        <taxon>Insecta</taxon>
        <taxon>Pterygota</taxon>
        <taxon>Neoptera</taxon>
        <taxon>Paraneoptera</taxon>
        <taxon>Thysanoptera</taxon>
        <taxon>Terebrantia</taxon>
        <taxon>Thripoidea</taxon>
        <taxon>Thripidae</taxon>
        <taxon>Frankliniella</taxon>
    </lineage>
</organism>
<comment type="caution">
    <text evidence="14">The sequence shown here is derived from an EMBL/GenBank/DDBJ whole genome shotgun (WGS) entry which is preliminary data.</text>
</comment>